<protein>
    <submittedName>
        <fullName evidence="1">Uncharacterized protein</fullName>
    </submittedName>
</protein>
<reference evidence="1" key="1">
    <citation type="submission" date="2019-05" db="EMBL/GenBank/DDBJ databases">
        <title>Revised genome assembly of Burkholderiaceae (previously Ralstonia) sp. PBA.</title>
        <authorList>
            <person name="Gan H.M."/>
        </authorList>
    </citation>
    <scope>NUCLEOTIDE SEQUENCE</scope>
    <source>
        <strain evidence="1">PBA</strain>
    </source>
</reference>
<organism evidence="1 2">
    <name type="scientific">Imbroritus primus</name>
    <dbReference type="NCBI Taxonomy" id="3058603"/>
    <lineage>
        <taxon>Bacteria</taxon>
        <taxon>Pseudomonadati</taxon>
        <taxon>Pseudomonadota</taxon>
        <taxon>Betaproteobacteria</taxon>
        <taxon>Burkholderiales</taxon>
        <taxon>Burkholderiaceae</taxon>
        <taxon>Imbroritus</taxon>
    </lineage>
</organism>
<sequence length="133" mass="14464">MSHRIVSRVVSGAIAGVFLSGLFMASASAHHGWEWAEKEQMQLRGVVKSVSLAPPHPRLEVQTANDGLWRVELGNPSQTERAGFVEGSAKAGDQIAATGNRAKDHTEKRMKAVQITVGGKTYDIYPERIQKGQ</sequence>
<gene>
    <name evidence="1" type="ORF">MW7_002600</name>
</gene>
<keyword evidence="2" id="KW-1185">Reference proteome</keyword>
<accession>A0ACD3ST00</accession>
<dbReference type="Proteomes" id="UP000004277">
    <property type="component" value="Unassembled WGS sequence"/>
</dbReference>
<evidence type="ECO:0000313" key="1">
    <source>
        <dbReference type="EMBL" id="TMS59389.1"/>
    </source>
</evidence>
<dbReference type="EMBL" id="AKCV02000008">
    <property type="protein sequence ID" value="TMS59389.1"/>
    <property type="molecule type" value="Genomic_DNA"/>
</dbReference>
<name>A0ACD3ST00_9BURK</name>
<proteinExistence type="predicted"/>
<evidence type="ECO:0000313" key="2">
    <source>
        <dbReference type="Proteomes" id="UP000004277"/>
    </source>
</evidence>
<comment type="caution">
    <text evidence="1">The sequence shown here is derived from an EMBL/GenBank/DDBJ whole genome shotgun (WGS) entry which is preliminary data.</text>
</comment>